<reference evidence="3" key="1">
    <citation type="submission" date="2020-11" db="EMBL/GenBank/DDBJ databases">
        <authorList>
            <person name="Tran Van P."/>
        </authorList>
    </citation>
    <scope>NUCLEOTIDE SEQUENCE</scope>
</reference>
<evidence type="ECO:0000256" key="1">
    <source>
        <dbReference type="SAM" id="SignalP"/>
    </source>
</evidence>
<feature type="domain" description="Neurotransmitter-gated ion-channel ligand-binding" evidence="2">
    <location>
        <begin position="30"/>
        <end position="201"/>
    </location>
</feature>
<evidence type="ECO:0000313" key="4">
    <source>
        <dbReference type="Proteomes" id="UP000759131"/>
    </source>
</evidence>
<dbReference type="InterPro" id="IPR036734">
    <property type="entry name" value="Neur_chan_lig-bd_sf"/>
</dbReference>
<gene>
    <name evidence="3" type="ORF">OSB1V03_LOCUS17783</name>
</gene>
<dbReference type="PANTHER" id="PTHR18945">
    <property type="entry name" value="NEUROTRANSMITTER GATED ION CHANNEL"/>
    <property type="match status" value="1"/>
</dbReference>
<evidence type="ECO:0000259" key="2">
    <source>
        <dbReference type="Pfam" id="PF02931"/>
    </source>
</evidence>
<organism evidence="3">
    <name type="scientific">Medioppia subpectinata</name>
    <dbReference type="NCBI Taxonomy" id="1979941"/>
    <lineage>
        <taxon>Eukaryota</taxon>
        <taxon>Metazoa</taxon>
        <taxon>Ecdysozoa</taxon>
        <taxon>Arthropoda</taxon>
        <taxon>Chelicerata</taxon>
        <taxon>Arachnida</taxon>
        <taxon>Acari</taxon>
        <taxon>Acariformes</taxon>
        <taxon>Sarcoptiformes</taxon>
        <taxon>Oribatida</taxon>
        <taxon>Brachypylina</taxon>
        <taxon>Oppioidea</taxon>
        <taxon>Oppiidae</taxon>
        <taxon>Medioppia</taxon>
    </lineage>
</organism>
<dbReference type="OrthoDB" id="8175758at2759"/>
<keyword evidence="1" id="KW-0732">Signal</keyword>
<sequence length="251" mass="28315">MKSTVILLLILTFGSKQIYSDNPKVAAMKMFKALTNPDVYDKDMSPQLGENAPVTVNVTMYVIEYEHNPLARVMNAMVYFRQRWTDRRLSSLSAEVIGSQSLADRLWIPDTFFSNAIDVKVMSYPTDNVFVAIYPGGGVHHSQRIQLTLRCKGPPPQTHKNTKTTDICLIDIESYGHNMTDIEYDWGNRPNSVGIVDGFDLGHKFLLAGIKSKTDRIQLSTGKYSKLMAEFEFVCRDCSPKQSLDAMLHGH</sequence>
<dbReference type="InterPro" id="IPR006201">
    <property type="entry name" value="Neur_channel"/>
</dbReference>
<dbReference type="InterPro" id="IPR006202">
    <property type="entry name" value="Neur_chan_lig-bd"/>
</dbReference>
<dbReference type="GO" id="GO:0016020">
    <property type="term" value="C:membrane"/>
    <property type="evidence" value="ECO:0007669"/>
    <property type="project" value="InterPro"/>
</dbReference>
<feature type="signal peptide" evidence="1">
    <location>
        <begin position="1"/>
        <end position="20"/>
    </location>
</feature>
<name>A0A7R9QB46_9ACAR</name>
<dbReference type="GO" id="GO:0005230">
    <property type="term" value="F:extracellular ligand-gated monoatomic ion channel activity"/>
    <property type="evidence" value="ECO:0007669"/>
    <property type="project" value="InterPro"/>
</dbReference>
<evidence type="ECO:0000313" key="3">
    <source>
        <dbReference type="EMBL" id="CAD7639411.1"/>
    </source>
</evidence>
<accession>A0A7R9QB46</accession>
<dbReference type="EMBL" id="OC876630">
    <property type="protein sequence ID" value="CAD7639411.1"/>
    <property type="molecule type" value="Genomic_DNA"/>
</dbReference>
<dbReference type="Pfam" id="PF02931">
    <property type="entry name" value="Neur_chan_LBD"/>
    <property type="match status" value="1"/>
</dbReference>
<dbReference type="Proteomes" id="UP000759131">
    <property type="component" value="Unassembled WGS sequence"/>
</dbReference>
<feature type="chain" id="PRO_5035680566" description="Neurotransmitter-gated ion-channel ligand-binding domain-containing protein" evidence="1">
    <location>
        <begin position="21"/>
        <end position="251"/>
    </location>
</feature>
<dbReference type="GO" id="GO:0004888">
    <property type="term" value="F:transmembrane signaling receptor activity"/>
    <property type="evidence" value="ECO:0007669"/>
    <property type="project" value="InterPro"/>
</dbReference>
<dbReference type="SUPFAM" id="SSF63712">
    <property type="entry name" value="Nicotinic receptor ligand binding domain-like"/>
    <property type="match status" value="1"/>
</dbReference>
<dbReference type="EMBL" id="CAJPIZ010022055">
    <property type="protein sequence ID" value="CAG2117830.1"/>
    <property type="molecule type" value="Genomic_DNA"/>
</dbReference>
<proteinExistence type="predicted"/>
<dbReference type="Gene3D" id="2.70.170.10">
    <property type="entry name" value="Neurotransmitter-gated ion-channel ligand-binding domain"/>
    <property type="match status" value="1"/>
</dbReference>
<keyword evidence="4" id="KW-1185">Reference proteome</keyword>
<dbReference type="AlphaFoldDB" id="A0A7R9QB46"/>
<protein>
    <recommendedName>
        <fullName evidence="2">Neurotransmitter-gated ion-channel ligand-binding domain-containing protein</fullName>
    </recommendedName>
</protein>